<dbReference type="PANTHER" id="PTHR19863">
    <property type="entry name" value="NEMITIN (NEURONAL ENRICHED MAP INTERACTING PROTEIN) HOMOLOG"/>
    <property type="match status" value="1"/>
</dbReference>
<gene>
    <name evidence="4" type="ORF">ODALV1_LOCUS15020</name>
</gene>
<feature type="domain" description="WDR47 cross-over region" evidence="3">
    <location>
        <begin position="345"/>
        <end position="430"/>
    </location>
</feature>
<feature type="repeat" description="WD" evidence="1">
    <location>
        <begin position="824"/>
        <end position="865"/>
    </location>
</feature>
<feature type="compositionally biased region" description="Gly residues" evidence="2">
    <location>
        <begin position="117"/>
        <end position="141"/>
    </location>
</feature>
<dbReference type="Proteomes" id="UP001642540">
    <property type="component" value="Unassembled WGS sequence"/>
</dbReference>
<dbReference type="Pfam" id="PF25602">
    <property type="entry name" value="WDR47_COR"/>
    <property type="match status" value="1"/>
</dbReference>
<feature type="repeat" description="WD" evidence="1">
    <location>
        <begin position="777"/>
        <end position="817"/>
    </location>
</feature>
<feature type="repeat" description="WD" evidence="1">
    <location>
        <begin position="912"/>
        <end position="949"/>
    </location>
</feature>
<feature type="region of interest" description="Disordered" evidence="2">
    <location>
        <begin position="19"/>
        <end position="66"/>
    </location>
</feature>
<dbReference type="InterPro" id="IPR057749">
    <property type="entry name" value="WDR47_COR"/>
</dbReference>
<evidence type="ECO:0000256" key="1">
    <source>
        <dbReference type="PROSITE-ProRule" id="PRU00221"/>
    </source>
</evidence>
<name>A0ABP1QT66_9HEXA</name>
<dbReference type="CDD" id="cd00200">
    <property type="entry name" value="WD40"/>
    <property type="match status" value="1"/>
</dbReference>
<feature type="region of interest" description="Disordered" evidence="2">
    <location>
        <begin position="498"/>
        <end position="610"/>
    </location>
</feature>
<organism evidence="4 5">
    <name type="scientific">Orchesella dallaii</name>
    <dbReference type="NCBI Taxonomy" id="48710"/>
    <lineage>
        <taxon>Eukaryota</taxon>
        <taxon>Metazoa</taxon>
        <taxon>Ecdysozoa</taxon>
        <taxon>Arthropoda</taxon>
        <taxon>Hexapoda</taxon>
        <taxon>Collembola</taxon>
        <taxon>Entomobryomorpha</taxon>
        <taxon>Entomobryoidea</taxon>
        <taxon>Orchesellidae</taxon>
        <taxon>Orchesellinae</taxon>
        <taxon>Orchesella</taxon>
    </lineage>
</organism>
<comment type="caution">
    <text evidence="4">The sequence shown here is derived from an EMBL/GenBank/DDBJ whole genome shotgun (WGS) entry which is preliminary data.</text>
</comment>
<protein>
    <recommendedName>
        <fullName evidence="3">WDR47 cross-over region domain-containing protein</fullName>
    </recommendedName>
</protein>
<feature type="repeat" description="WD" evidence="1">
    <location>
        <begin position="866"/>
        <end position="900"/>
    </location>
</feature>
<keyword evidence="1" id="KW-0853">WD repeat</keyword>
<dbReference type="Gene3D" id="2.130.10.10">
    <property type="entry name" value="YVTN repeat-like/Quinoprotein amine dehydrogenase"/>
    <property type="match status" value="2"/>
</dbReference>
<proteinExistence type="predicted"/>
<dbReference type="PANTHER" id="PTHR19863:SF5">
    <property type="entry name" value="WD REPEAT-CONTAINING PROTEIN 47"/>
    <property type="match status" value="1"/>
</dbReference>
<dbReference type="InterPro" id="IPR001680">
    <property type="entry name" value="WD40_rpt"/>
</dbReference>
<evidence type="ECO:0000256" key="2">
    <source>
        <dbReference type="SAM" id="MobiDB-lite"/>
    </source>
</evidence>
<sequence length="949" mass="102718">MKLGLDDLKCQVKRIRKVIQGKDPFFNRQSSSSPEEDSVTPDNSKGSTQDKDSNNNSHSHFYEELGNWNIEEEEDLLQENQRKMMAGRVPLASSSASSSSGGGPQYGHHHSPNPPTSGGGGTVATLHSGGGGGCSTGGFGGGSSVEDTERLFMSESDVIHLFLEFLSSRGLTSSQVELERETGIVNEVIASPDLIFLRSLIVDGRWDDVTEFLQPLEEAFRTFPGKKVRATILKHRFLDILASYAGPGATMNSAGTFTTEDGKSGVVEDLVKILNDLETVVESKEEYSSLCLLLTSPSRLAEHPEYKDWKSSTARIACFHNLRPLVQKFIPPPSAPPKSTQTASNDRLVQLLIKGLLYETCVDFCQSKAMTNDKLGGGGRSSGSGSSLTNQMDCSLRFSNLLNDNQLSESDLSLLSWLRSIPGQTFSCPFQRRSLRVDIEPLPKPQKTLMNVSIMDSASDLLSRSMASTSFHLSSTEAAAPDLKTMTTSVDRLFGGMMMPETGPPQNLVQNRPGGGPGVLNNTNNTDYVPSYQNSQQSRAFATGGGVPAETRQQQTSHQLPPPPYTSDTPPRTSQDYGVVTNSSSRASSSSPSTTPKGSNIMEKRNSNGGGIADCNSRAKFIAVTSLEDVQAVRCAEFHPAGRVYAIGSNSKTLRVCAYPDLNELTENHVSYQPTVLFKRTKHHKGSIYCLGWSPDGNLLATGSNDKTVKLLRFDDITSNELQGSQEVELSMHDGTVRDVCFIEEISNKGTLLVSGGAGDCKIYVTDCATATPFQALSGHTGAILSLYNWGGQIFCSGSQDKTIRFWDLRTRGCVDVVTPLTSNASTKSAVTSVCVDPSGRLMVCGHEDAAIVLYDIRGQRQVQSMKTHSADVRSVRFSPAAYYLLSGGYDNRLVLTDLQGDLSNALPSVVVATHQDKVISGRWHPSEFTFLSTSADKTAILWGLPPEP</sequence>
<dbReference type="InterPro" id="IPR015943">
    <property type="entry name" value="WD40/YVTN_repeat-like_dom_sf"/>
</dbReference>
<feature type="region of interest" description="Disordered" evidence="2">
    <location>
        <begin position="89"/>
        <end position="141"/>
    </location>
</feature>
<dbReference type="EMBL" id="CAXLJM020000046">
    <property type="protein sequence ID" value="CAL8111420.1"/>
    <property type="molecule type" value="Genomic_DNA"/>
</dbReference>
<evidence type="ECO:0000313" key="5">
    <source>
        <dbReference type="Proteomes" id="UP001642540"/>
    </source>
</evidence>
<keyword evidence="5" id="KW-1185">Reference proteome</keyword>
<dbReference type="InterPro" id="IPR036322">
    <property type="entry name" value="WD40_repeat_dom_sf"/>
</dbReference>
<dbReference type="PROSITE" id="PS50294">
    <property type="entry name" value="WD_REPEATS_REGION"/>
    <property type="match status" value="2"/>
</dbReference>
<dbReference type="InterPro" id="IPR040067">
    <property type="entry name" value="WDR47"/>
</dbReference>
<feature type="compositionally biased region" description="Low complexity" evidence="2">
    <location>
        <begin position="583"/>
        <end position="593"/>
    </location>
</feature>
<accession>A0ABP1QT66</accession>
<feature type="repeat" description="WD" evidence="1">
    <location>
        <begin position="681"/>
        <end position="711"/>
    </location>
</feature>
<dbReference type="SUPFAM" id="SSF50978">
    <property type="entry name" value="WD40 repeat-like"/>
    <property type="match status" value="1"/>
</dbReference>
<evidence type="ECO:0000259" key="3">
    <source>
        <dbReference type="Pfam" id="PF25602"/>
    </source>
</evidence>
<feature type="compositionally biased region" description="Polar residues" evidence="2">
    <location>
        <begin position="520"/>
        <end position="540"/>
    </location>
</feature>
<reference evidence="4 5" key="1">
    <citation type="submission" date="2024-08" db="EMBL/GenBank/DDBJ databases">
        <authorList>
            <person name="Cucini C."/>
            <person name="Frati F."/>
        </authorList>
    </citation>
    <scope>NUCLEOTIDE SEQUENCE [LARGE SCALE GENOMIC DNA]</scope>
</reference>
<dbReference type="InterPro" id="IPR006594">
    <property type="entry name" value="LisH"/>
</dbReference>
<dbReference type="PROSITE" id="PS50896">
    <property type="entry name" value="LISH"/>
    <property type="match status" value="1"/>
</dbReference>
<dbReference type="Pfam" id="PF00400">
    <property type="entry name" value="WD40"/>
    <property type="match status" value="5"/>
</dbReference>
<dbReference type="PROSITE" id="PS50082">
    <property type="entry name" value="WD_REPEATS_2"/>
    <property type="match status" value="5"/>
</dbReference>
<evidence type="ECO:0000313" key="4">
    <source>
        <dbReference type="EMBL" id="CAL8111420.1"/>
    </source>
</evidence>
<dbReference type="SMART" id="SM00320">
    <property type="entry name" value="WD40"/>
    <property type="match status" value="7"/>
</dbReference>